<keyword evidence="2" id="KW-0804">Transcription</keyword>
<dbReference type="Pfam" id="PF09606">
    <property type="entry name" value="Med15_N"/>
    <property type="match status" value="1"/>
</dbReference>
<dbReference type="GO" id="GO:0006355">
    <property type="term" value="P:regulation of DNA-templated transcription"/>
    <property type="evidence" value="ECO:0007669"/>
    <property type="project" value="InterPro"/>
</dbReference>
<comment type="function">
    <text evidence="2">Component of the Mediator complex, a coactivator involved in the regulated transcription of nearly all RNA polymerase II-dependent genes. Mediator functions as a bridge to convey information from gene-specific regulatory proteins to the basal RNA polymerase II transcription machinery. Mediator is recruited to promoters by direct interactions with regulatory proteins and serves as a scaffold for the assembly of a functional preinitiation complex with RNA polymerase II and the general transcription factors.</text>
</comment>
<dbReference type="Gene3D" id="1.10.246.20">
    <property type="entry name" value="Coactivator CBP, KIX domain"/>
    <property type="match status" value="1"/>
</dbReference>
<dbReference type="Proteomes" id="UP000249218">
    <property type="component" value="Unassembled WGS sequence"/>
</dbReference>
<gene>
    <name evidence="4" type="primary">HaOG207899</name>
    <name evidence="2" type="synonym">MED15</name>
    <name evidence="4" type="ORF">B5X24_HaOG207899</name>
</gene>
<evidence type="ECO:0000313" key="5">
    <source>
        <dbReference type="Proteomes" id="UP000249218"/>
    </source>
</evidence>
<accession>A0A2W1BHQ7</accession>
<reference evidence="4 5" key="1">
    <citation type="journal article" date="2017" name="BMC Biol.">
        <title>Genomic innovations, transcriptional plasticity and gene loss underlying the evolution and divergence of two highly polyphagous and invasive Helicoverpa pest species.</title>
        <authorList>
            <person name="Pearce S.L."/>
            <person name="Clarke D.F."/>
            <person name="East P.D."/>
            <person name="Elfekih S."/>
            <person name="Gordon K.H."/>
            <person name="Jermiin L.S."/>
            <person name="McGaughran A."/>
            <person name="Oakeshott J.G."/>
            <person name="Papanikolaou A."/>
            <person name="Perera O.P."/>
            <person name="Rane R.V."/>
            <person name="Richards S."/>
            <person name="Tay W.T."/>
            <person name="Walsh T.K."/>
            <person name="Anderson A."/>
            <person name="Anderson C.J."/>
            <person name="Asgari S."/>
            <person name="Board P.G."/>
            <person name="Bretschneider A."/>
            <person name="Campbell P.M."/>
            <person name="Chertemps T."/>
            <person name="Christeller J.T."/>
            <person name="Coppin C.W."/>
            <person name="Downes S.J."/>
            <person name="Duan G."/>
            <person name="Farnsworth C.A."/>
            <person name="Good R.T."/>
            <person name="Han L.B."/>
            <person name="Han Y.C."/>
            <person name="Hatje K."/>
            <person name="Horne I."/>
            <person name="Huang Y.P."/>
            <person name="Hughes D.S."/>
            <person name="Jacquin-Joly E."/>
            <person name="James W."/>
            <person name="Jhangiani S."/>
            <person name="Kollmar M."/>
            <person name="Kuwar S.S."/>
            <person name="Li S."/>
            <person name="Liu N.Y."/>
            <person name="Maibeche M.T."/>
            <person name="Miller J.R."/>
            <person name="Montagne N."/>
            <person name="Perry T."/>
            <person name="Qu J."/>
            <person name="Song S.V."/>
            <person name="Sutton G.G."/>
            <person name="Vogel H."/>
            <person name="Walenz B.P."/>
            <person name="Xu W."/>
            <person name="Zhang H.J."/>
            <person name="Zou Z."/>
            <person name="Batterham P."/>
            <person name="Edwards O.R."/>
            <person name="Feyereisen R."/>
            <person name="Gibbs R.A."/>
            <person name="Heckel D.G."/>
            <person name="McGrath A."/>
            <person name="Robin C."/>
            <person name="Scherer S.E."/>
            <person name="Worley K.C."/>
            <person name="Wu Y.D."/>
        </authorList>
    </citation>
    <scope>NUCLEOTIDE SEQUENCE [LARGE SCALE GENOMIC DNA]</scope>
    <source>
        <strain evidence="4">Harm_GR_Male_#8</strain>
        <tissue evidence="4">Whole organism</tissue>
    </source>
</reference>
<evidence type="ECO:0000259" key="3">
    <source>
        <dbReference type="Pfam" id="PF09606"/>
    </source>
</evidence>
<dbReference type="InterPro" id="IPR019087">
    <property type="entry name" value="Med15_N"/>
</dbReference>
<sequence>MNNDSLSFVLSEQALEKSGKNWPSSGSEIENTLFVKSKNAAEYADSILQLVKYINHWAPKDEE</sequence>
<name>A0A2W1BHQ7_HELAM</name>
<keyword evidence="2" id="KW-0805">Transcription regulation</keyword>
<keyword evidence="2" id="KW-0010">Activator</keyword>
<feature type="domain" description="Mediator of RNA polymerase II transcription subunit 15 N-terminal" evidence="3">
    <location>
        <begin position="12"/>
        <end position="60"/>
    </location>
</feature>
<dbReference type="GO" id="GO:0005634">
    <property type="term" value="C:nucleus"/>
    <property type="evidence" value="ECO:0007669"/>
    <property type="project" value="UniProtKB-SubCell"/>
</dbReference>
<evidence type="ECO:0000256" key="1">
    <source>
        <dbReference type="ARBA" id="ARBA00023242"/>
    </source>
</evidence>
<organism evidence="4 5">
    <name type="scientific">Helicoverpa armigera</name>
    <name type="common">Cotton bollworm</name>
    <name type="synonym">Heliothis armigera</name>
    <dbReference type="NCBI Taxonomy" id="29058"/>
    <lineage>
        <taxon>Eukaryota</taxon>
        <taxon>Metazoa</taxon>
        <taxon>Ecdysozoa</taxon>
        <taxon>Arthropoda</taxon>
        <taxon>Hexapoda</taxon>
        <taxon>Insecta</taxon>
        <taxon>Pterygota</taxon>
        <taxon>Neoptera</taxon>
        <taxon>Endopterygota</taxon>
        <taxon>Lepidoptera</taxon>
        <taxon>Glossata</taxon>
        <taxon>Ditrysia</taxon>
        <taxon>Noctuoidea</taxon>
        <taxon>Noctuidae</taxon>
        <taxon>Heliothinae</taxon>
        <taxon>Helicoverpa</taxon>
    </lineage>
</organism>
<dbReference type="InterPro" id="IPR036529">
    <property type="entry name" value="KIX_dom_sf"/>
</dbReference>
<comment type="similarity">
    <text evidence="2">Belongs to the Mediator complex subunit 15 family.</text>
</comment>
<comment type="subcellular location">
    <subcellularLocation>
        <location evidence="2">Nucleus</location>
    </subcellularLocation>
</comment>
<keyword evidence="1 2" id="KW-0539">Nucleus</keyword>
<evidence type="ECO:0000313" key="4">
    <source>
        <dbReference type="EMBL" id="PZC74378.1"/>
    </source>
</evidence>
<protein>
    <recommendedName>
        <fullName evidence="2">Mediator of RNA polymerase II transcription subunit 15</fullName>
    </recommendedName>
    <alternativeName>
        <fullName evidence="2">Mediator complex subunit 15</fullName>
    </alternativeName>
</protein>
<keyword evidence="5" id="KW-1185">Reference proteome</keyword>
<comment type="subunit">
    <text evidence="2">Component of the Mediator complex.</text>
</comment>
<proteinExistence type="inferred from homology"/>
<dbReference type="AlphaFoldDB" id="A0A2W1BHQ7"/>
<dbReference type="EMBL" id="KZ150052">
    <property type="protein sequence ID" value="PZC74378.1"/>
    <property type="molecule type" value="Genomic_DNA"/>
</dbReference>
<evidence type="ECO:0000256" key="2">
    <source>
        <dbReference type="RuleBase" id="RU364148"/>
    </source>
</evidence>
<dbReference type="GO" id="GO:0003712">
    <property type="term" value="F:transcription coregulator activity"/>
    <property type="evidence" value="ECO:0007669"/>
    <property type="project" value="InterPro"/>
</dbReference>